<sequence length="198" mass="22820">MQKCPVNYALVRPVICIDPRVMAGYPEKAQEKMKKCEDHHKPLQPGEIRITFHQRVLNLADTQKLLAVLDTAAKSVQPEITKVYKIFLEFKDVWAQDKEKQIQDFMEKNPFRDINELKRKLEYYKNLQKDIFQLPFSYTIAGIELRTTTYSHVLAVRGNPLDGGYILVPGVSIGWYPSHSAGLLKGIKRQWSTSGTLR</sequence>
<accession>A0A4Y2NF34</accession>
<proteinExistence type="predicted"/>
<protein>
    <submittedName>
        <fullName evidence="1">Uncharacterized protein</fullName>
    </submittedName>
</protein>
<evidence type="ECO:0000313" key="1">
    <source>
        <dbReference type="EMBL" id="GBN37384.1"/>
    </source>
</evidence>
<name>A0A4Y2NF34_ARAVE</name>
<keyword evidence="2" id="KW-1185">Reference proteome</keyword>
<gene>
    <name evidence="1" type="ORF">AVEN_218385_1</name>
</gene>
<dbReference type="Proteomes" id="UP000499080">
    <property type="component" value="Unassembled WGS sequence"/>
</dbReference>
<comment type="caution">
    <text evidence="1">The sequence shown here is derived from an EMBL/GenBank/DDBJ whole genome shotgun (WGS) entry which is preliminary data.</text>
</comment>
<evidence type="ECO:0000313" key="2">
    <source>
        <dbReference type="Proteomes" id="UP000499080"/>
    </source>
</evidence>
<organism evidence="1 2">
    <name type="scientific">Araneus ventricosus</name>
    <name type="common">Orbweaver spider</name>
    <name type="synonym">Epeira ventricosa</name>
    <dbReference type="NCBI Taxonomy" id="182803"/>
    <lineage>
        <taxon>Eukaryota</taxon>
        <taxon>Metazoa</taxon>
        <taxon>Ecdysozoa</taxon>
        <taxon>Arthropoda</taxon>
        <taxon>Chelicerata</taxon>
        <taxon>Arachnida</taxon>
        <taxon>Araneae</taxon>
        <taxon>Araneomorphae</taxon>
        <taxon>Entelegynae</taxon>
        <taxon>Araneoidea</taxon>
        <taxon>Araneidae</taxon>
        <taxon>Araneus</taxon>
    </lineage>
</organism>
<reference evidence="1 2" key="1">
    <citation type="journal article" date="2019" name="Sci. Rep.">
        <title>Orb-weaving spider Araneus ventricosus genome elucidates the spidroin gene catalogue.</title>
        <authorList>
            <person name="Kono N."/>
            <person name="Nakamura H."/>
            <person name="Ohtoshi R."/>
            <person name="Moran D.A.P."/>
            <person name="Shinohara A."/>
            <person name="Yoshida Y."/>
            <person name="Fujiwara M."/>
            <person name="Mori M."/>
            <person name="Tomita M."/>
            <person name="Arakawa K."/>
        </authorList>
    </citation>
    <scope>NUCLEOTIDE SEQUENCE [LARGE SCALE GENOMIC DNA]</scope>
</reference>
<dbReference type="AlphaFoldDB" id="A0A4Y2NF34"/>
<dbReference type="EMBL" id="BGPR01009010">
    <property type="protein sequence ID" value="GBN37384.1"/>
    <property type="molecule type" value="Genomic_DNA"/>
</dbReference>